<accession>A0ACC1NH22</accession>
<protein>
    <submittedName>
        <fullName evidence="1">Uncharacterized protein</fullName>
    </submittedName>
</protein>
<organism evidence="1 2">
    <name type="scientific">Trametes sanguinea</name>
    <dbReference type="NCBI Taxonomy" id="158606"/>
    <lineage>
        <taxon>Eukaryota</taxon>
        <taxon>Fungi</taxon>
        <taxon>Dikarya</taxon>
        <taxon>Basidiomycota</taxon>
        <taxon>Agaricomycotina</taxon>
        <taxon>Agaricomycetes</taxon>
        <taxon>Polyporales</taxon>
        <taxon>Polyporaceae</taxon>
        <taxon>Trametes</taxon>
    </lineage>
</organism>
<dbReference type="EMBL" id="JANSHE010004330">
    <property type="protein sequence ID" value="KAJ2978637.1"/>
    <property type="molecule type" value="Genomic_DNA"/>
</dbReference>
<gene>
    <name evidence="1" type="ORF">NUW54_g11258</name>
</gene>
<evidence type="ECO:0000313" key="2">
    <source>
        <dbReference type="Proteomes" id="UP001144978"/>
    </source>
</evidence>
<evidence type="ECO:0000313" key="1">
    <source>
        <dbReference type="EMBL" id="KAJ2978637.1"/>
    </source>
</evidence>
<sequence>MCIRIRALLPAKAGSVVVQSSPTNSLMDNVCEPCSSSNNLFPSLPSRDPAFPAKQGGGEKPACDRSKGRPGYKLIASLPETLQAAAVLELKFVQSRQRPVSPPGVSLAWSSKESAPPVLQVLPLMPRSPQPSLVCLQSLCHFY</sequence>
<dbReference type="Proteomes" id="UP001144978">
    <property type="component" value="Unassembled WGS sequence"/>
</dbReference>
<name>A0ACC1NH22_9APHY</name>
<proteinExistence type="predicted"/>
<reference evidence="1" key="1">
    <citation type="submission" date="2022-08" db="EMBL/GenBank/DDBJ databases">
        <title>Genome Sequence of Pycnoporus sanguineus.</title>
        <authorList>
            <person name="Buettner E."/>
        </authorList>
    </citation>
    <scope>NUCLEOTIDE SEQUENCE</scope>
    <source>
        <strain evidence="1">CG-C14</strain>
    </source>
</reference>
<keyword evidence="2" id="KW-1185">Reference proteome</keyword>
<comment type="caution">
    <text evidence="1">The sequence shown here is derived from an EMBL/GenBank/DDBJ whole genome shotgun (WGS) entry which is preliminary data.</text>
</comment>